<organism evidence="2">
    <name type="scientific">Arundo donax</name>
    <name type="common">Giant reed</name>
    <name type="synonym">Donax arundinaceus</name>
    <dbReference type="NCBI Taxonomy" id="35708"/>
    <lineage>
        <taxon>Eukaryota</taxon>
        <taxon>Viridiplantae</taxon>
        <taxon>Streptophyta</taxon>
        <taxon>Embryophyta</taxon>
        <taxon>Tracheophyta</taxon>
        <taxon>Spermatophyta</taxon>
        <taxon>Magnoliopsida</taxon>
        <taxon>Liliopsida</taxon>
        <taxon>Poales</taxon>
        <taxon>Poaceae</taxon>
        <taxon>PACMAD clade</taxon>
        <taxon>Arundinoideae</taxon>
        <taxon>Arundineae</taxon>
        <taxon>Arundo</taxon>
    </lineage>
</organism>
<dbReference type="EMBL" id="GBRH01168148">
    <property type="protein sequence ID" value="JAE29748.1"/>
    <property type="molecule type" value="Transcribed_RNA"/>
</dbReference>
<reference evidence="2" key="1">
    <citation type="submission" date="2014-09" db="EMBL/GenBank/DDBJ databases">
        <authorList>
            <person name="Magalhaes I.L.F."/>
            <person name="Oliveira U."/>
            <person name="Santos F.R."/>
            <person name="Vidigal T.H.D.A."/>
            <person name="Brescovit A.D."/>
            <person name="Santos A.J."/>
        </authorList>
    </citation>
    <scope>NUCLEOTIDE SEQUENCE</scope>
    <source>
        <tissue evidence="2">Shoot tissue taken approximately 20 cm above the soil surface</tissue>
    </source>
</reference>
<reference evidence="2" key="2">
    <citation type="journal article" date="2015" name="Data Brief">
        <title>Shoot transcriptome of the giant reed, Arundo donax.</title>
        <authorList>
            <person name="Barrero R.A."/>
            <person name="Guerrero F.D."/>
            <person name="Moolhuijzen P."/>
            <person name="Goolsby J.A."/>
            <person name="Tidwell J."/>
            <person name="Bellgard S.E."/>
            <person name="Bellgard M.I."/>
        </authorList>
    </citation>
    <scope>NUCLEOTIDE SEQUENCE</scope>
    <source>
        <tissue evidence="2">Shoot tissue taken approximately 20 cm above the soil surface</tissue>
    </source>
</reference>
<evidence type="ECO:0000256" key="1">
    <source>
        <dbReference type="SAM" id="Phobius"/>
    </source>
</evidence>
<keyword evidence="1" id="KW-0472">Membrane</keyword>
<keyword evidence="1" id="KW-1133">Transmembrane helix</keyword>
<sequence>MGTHNERSFRHIAWKNRLLARAIKLHETIRLVKVKLLINSIMIVLVQALVLEHFIPYTRTIIVH</sequence>
<dbReference type="AlphaFoldDB" id="A0A0A9HA07"/>
<proteinExistence type="predicted"/>
<keyword evidence="1" id="KW-0812">Transmembrane</keyword>
<feature type="transmembrane region" description="Helical" evidence="1">
    <location>
        <begin position="36"/>
        <end position="55"/>
    </location>
</feature>
<protein>
    <submittedName>
        <fullName evidence="2">Uncharacterized protein</fullName>
    </submittedName>
</protein>
<name>A0A0A9HA07_ARUDO</name>
<evidence type="ECO:0000313" key="2">
    <source>
        <dbReference type="EMBL" id="JAE29748.1"/>
    </source>
</evidence>
<accession>A0A0A9HA07</accession>